<evidence type="ECO:0000259" key="5">
    <source>
        <dbReference type="PROSITE" id="PS50089"/>
    </source>
</evidence>
<dbReference type="AlphaFoldDB" id="A0A813JJ38"/>
<dbReference type="InterPro" id="IPR050731">
    <property type="entry name" value="HRD1_E3_ubiq-ligases"/>
</dbReference>
<reference evidence="6" key="1">
    <citation type="submission" date="2021-02" db="EMBL/GenBank/DDBJ databases">
        <authorList>
            <person name="Dougan E. K."/>
            <person name="Rhodes N."/>
            <person name="Thang M."/>
            <person name="Chan C."/>
        </authorList>
    </citation>
    <scope>NUCLEOTIDE SEQUENCE</scope>
</reference>
<dbReference type="InterPro" id="IPR001841">
    <property type="entry name" value="Znf_RING"/>
</dbReference>
<dbReference type="Proteomes" id="UP000626109">
    <property type="component" value="Unassembled WGS sequence"/>
</dbReference>
<dbReference type="SMART" id="SM00184">
    <property type="entry name" value="RING"/>
    <property type="match status" value="1"/>
</dbReference>
<evidence type="ECO:0000256" key="1">
    <source>
        <dbReference type="ARBA" id="ARBA00022723"/>
    </source>
</evidence>
<dbReference type="GO" id="GO:0061630">
    <property type="term" value="F:ubiquitin protein ligase activity"/>
    <property type="evidence" value="ECO:0007669"/>
    <property type="project" value="TreeGrafter"/>
</dbReference>
<comment type="caution">
    <text evidence="6">The sequence shown here is derived from an EMBL/GenBank/DDBJ whole genome shotgun (WGS) entry which is preliminary data.</text>
</comment>
<evidence type="ECO:0000313" key="6">
    <source>
        <dbReference type="EMBL" id="CAE8678498.1"/>
    </source>
</evidence>
<dbReference type="Gene3D" id="3.30.40.10">
    <property type="entry name" value="Zinc/RING finger domain, C3HC4 (zinc finger)"/>
    <property type="match status" value="1"/>
</dbReference>
<feature type="domain" description="RING-type" evidence="5">
    <location>
        <begin position="91"/>
        <end position="139"/>
    </location>
</feature>
<gene>
    <name evidence="6" type="ORF">PGLA2088_LOCUS20834</name>
</gene>
<protein>
    <recommendedName>
        <fullName evidence="5">RING-type domain-containing protein</fullName>
    </recommendedName>
</protein>
<dbReference type="GO" id="GO:0012505">
    <property type="term" value="C:endomembrane system"/>
    <property type="evidence" value="ECO:0007669"/>
    <property type="project" value="TreeGrafter"/>
</dbReference>
<dbReference type="GO" id="GO:0043161">
    <property type="term" value="P:proteasome-mediated ubiquitin-dependent protein catabolic process"/>
    <property type="evidence" value="ECO:0007669"/>
    <property type="project" value="TreeGrafter"/>
</dbReference>
<accession>A0A813JJ38</accession>
<evidence type="ECO:0000313" key="7">
    <source>
        <dbReference type="Proteomes" id="UP000626109"/>
    </source>
</evidence>
<dbReference type="CDD" id="cd16448">
    <property type="entry name" value="RING-H2"/>
    <property type="match status" value="1"/>
</dbReference>
<proteinExistence type="predicted"/>
<evidence type="ECO:0000256" key="2">
    <source>
        <dbReference type="ARBA" id="ARBA00022771"/>
    </source>
</evidence>
<evidence type="ECO:0000256" key="4">
    <source>
        <dbReference type="PROSITE-ProRule" id="PRU00175"/>
    </source>
</evidence>
<keyword evidence="3" id="KW-0862">Zinc</keyword>
<name>A0A813JJ38_POLGL</name>
<dbReference type="PANTHER" id="PTHR22763">
    <property type="entry name" value="RING ZINC FINGER PROTEIN"/>
    <property type="match status" value="1"/>
</dbReference>
<keyword evidence="2 4" id="KW-0863">Zinc-finger</keyword>
<dbReference type="GO" id="GO:0008270">
    <property type="term" value="F:zinc ion binding"/>
    <property type="evidence" value="ECO:0007669"/>
    <property type="project" value="UniProtKB-KW"/>
</dbReference>
<organism evidence="6 7">
    <name type="scientific">Polarella glacialis</name>
    <name type="common">Dinoflagellate</name>
    <dbReference type="NCBI Taxonomy" id="89957"/>
    <lineage>
        <taxon>Eukaryota</taxon>
        <taxon>Sar</taxon>
        <taxon>Alveolata</taxon>
        <taxon>Dinophyceae</taxon>
        <taxon>Suessiales</taxon>
        <taxon>Suessiaceae</taxon>
        <taxon>Polarella</taxon>
    </lineage>
</organism>
<dbReference type="SUPFAM" id="SSF57850">
    <property type="entry name" value="RING/U-box"/>
    <property type="match status" value="1"/>
</dbReference>
<dbReference type="Pfam" id="PF17123">
    <property type="entry name" value="zf-RING_11"/>
    <property type="match status" value="1"/>
</dbReference>
<evidence type="ECO:0000256" key="3">
    <source>
        <dbReference type="ARBA" id="ARBA00022833"/>
    </source>
</evidence>
<dbReference type="InterPro" id="IPR013083">
    <property type="entry name" value="Znf_RING/FYVE/PHD"/>
</dbReference>
<dbReference type="EMBL" id="CAJNNW010025693">
    <property type="protein sequence ID" value="CAE8678498.1"/>
    <property type="molecule type" value="Genomic_DNA"/>
</dbReference>
<keyword evidence="1" id="KW-0479">Metal-binding</keyword>
<sequence length="178" mass="19549">MEVIIAVFGTALFSLLLLSLPRKLWSVLFRWNRIDPTLMARAIAADVDLAERRTATMTAATTTPTTAAPVDLAARAEAIFSELSVPGEPICVICLDLIAPKDPARQLSCSHAFHAQCISSWWRCRMGGRDVQVSCPTCKRDFDVCSRSALPQQQVNTRAAISPPQEEVYGPFPILFCV</sequence>
<dbReference type="PROSITE" id="PS50089">
    <property type="entry name" value="ZF_RING_2"/>
    <property type="match status" value="1"/>
</dbReference>